<dbReference type="SUPFAM" id="SSF53335">
    <property type="entry name" value="S-adenosyl-L-methionine-dependent methyltransferases"/>
    <property type="match status" value="1"/>
</dbReference>
<organism evidence="3 4">
    <name type="scientific">Trichoderma asperellum (strain ATCC 204424 / CBS 433.97 / NBRC 101777)</name>
    <dbReference type="NCBI Taxonomy" id="1042311"/>
    <lineage>
        <taxon>Eukaryota</taxon>
        <taxon>Fungi</taxon>
        <taxon>Dikarya</taxon>
        <taxon>Ascomycota</taxon>
        <taxon>Pezizomycotina</taxon>
        <taxon>Sordariomycetes</taxon>
        <taxon>Hypocreomycetidae</taxon>
        <taxon>Hypocreales</taxon>
        <taxon>Hypocreaceae</taxon>
        <taxon>Trichoderma</taxon>
    </lineage>
</organism>
<evidence type="ECO:0000256" key="1">
    <source>
        <dbReference type="ARBA" id="ARBA00038158"/>
    </source>
</evidence>
<dbReference type="GO" id="GO:0008168">
    <property type="term" value="F:methyltransferase activity"/>
    <property type="evidence" value="ECO:0007669"/>
    <property type="project" value="TreeGrafter"/>
</dbReference>
<proteinExistence type="inferred from homology"/>
<dbReference type="OrthoDB" id="10017101at2759"/>
<dbReference type="PANTHER" id="PTHR43591">
    <property type="entry name" value="METHYLTRANSFERASE"/>
    <property type="match status" value="1"/>
</dbReference>
<evidence type="ECO:0000313" key="4">
    <source>
        <dbReference type="Proteomes" id="UP000240493"/>
    </source>
</evidence>
<dbReference type="CDD" id="cd02440">
    <property type="entry name" value="AdoMet_MTases"/>
    <property type="match status" value="1"/>
</dbReference>
<dbReference type="PANTHER" id="PTHR43591:SF24">
    <property type="entry name" value="2-METHOXY-6-POLYPRENYL-1,4-BENZOQUINOL METHYLASE, MITOCHONDRIAL"/>
    <property type="match status" value="1"/>
</dbReference>
<evidence type="ECO:0000259" key="2">
    <source>
        <dbReference type="Pfam" id="PF13847"/>
    </source>
</evidence>
<dbReference type="InterPro" id="IPR029063">
    <property type="entry name" value="SAM-dependent_MTases_sf"/>
</dbReference>
<dbReference type="STRING" id="1042311.A0A2T3YS63"/>
<gene>
    <name evidence="3" type="ORF">M441DRAFT_62839</name>
</gene>
<feature type="domain" description="Methyltransferase" evidence="2">
    <location>
        <begin position="39"/>
        <end position="162"/>
    </location>
</feature>
<dbReference type="EMBL" id="KZ679276">
    <property type="protein sequence ID" value="PTB35367.1"/>
    <property type="molecule type" value="Genomic_DNA"/>
</dbReference>
<protein>
    <recommendedName>
        <fullName evidence="2">Methyltransferase domain-containing protein</fullName>
    </recommendedName>
</protein>
<sequence length="291" mass="31878">MAQTNLPSYYARGHSDYTIATHLRRRAESDAAFLLPYIKPTDHILDVGCGPGTITTSFAKYASEGTIVGIDISKDVLQKAKTLAAEANIPTQGPGSVVFEEGNAVDGLAYPDNTFDIVFASQVIGHMPAPDTPLQALTEMRRVLKPGGILATRDGMNHHFYPQSLNLDQLWGANQFRASRKGVPETDSTAAMMPNLLRKAGFDTDGGKVRVGAGVSVHSEAETRKRMLWRAKGQLQKGDPFYQSWVDAGISEDEIQQTLDAVEKWSEAEDAWLVILQSEMLAWKKECEHGS</sequence>
<name>A0A2T3YS63_TRIA4</name>
<dbReference type="Pfam" id="PF13847">
    <property type="entry name" value="Methyltransf_31"/>
    <property type="match status" value="1"/>
</dbReference>
<accession>A0A2T3YS63</accession>
<dbReference type="AlphaFoldDB" id="A0A2T3YS63"/>
<keyword evidence="4" id="KW-1185">Reference proteome</keyword>
<evidence type="ECO:0000313" key="3">
    <source>
        <dbReference type="EMBL" id="PTB35367.1"/>
    </source>
</evidence>
<dbReference type="Proteomes" id="UP000240493">
    <property type="component" value="Unassembled WGS sequence"/>
</dbReference>
<dbReference type="InterPro" id="IPR025714">
    <property type="entry name" value="Methyltranfer_dom"/>
</dbReference>
<dbReference type="Gene3D" id="3.40.50.150">
    <property type="entry name" value="Vaccinia Virus protein VP39"/>
    <property type="match status" value="1"/>
</dbReference>
<comment type="similarity">
    <text evidence="1">Belongs to the methyltransferase superfamily. LaeA methyltransferase family.</text>
</comment>
<reference evidence="3 4" key="1">
    <citation type="submission" date="2016-07" db="EMBL/GenBank/DDBJ databases">
        <title>Multiple horizontal gene transfer events from other fungi enriched the ability of initially mycotrophic Trichoderma (Ascomycota) to feed on dead plant biomass.</title>
        <authorList>
            <consortium name="DOE Joint Genome Institute"/>
            <person name="Aerts A."/>
            <person name="Atanasova L."/>
            <person name="Chenthamara K."/>
            <person name="Zhang J."/>
            <person name="Grujic M."/>
            <person name="Henrissat B."/>
            <person name="Kuo A."/>
            <person name="Salamov A."/>
            <person name="Lipzen A."/>
            <person name="Labutti K."/>
            <person name="Barry K."/>
            <person name="Miao Y."/>
            <person name="Rahimi M.J."/>
            <person name="Shen Q."/>
            <person name="Grigoriev I.V."/>
            <person name="Kubicek C.P."/>
            <person name="Druzhinina I.S."/>
        </authorList>
    </citation>
    <scope>NUCLEOTIDE SEQUENCE [LARGE SCALE GENOMIC DNA]</scope>
    <source>
        <strain evidence="3 4">CBS 433.97</strain>
    </source>
</reference>